<reference evidence="5 6" key="1">
    <citation type="submission" date="2018-09" db="EMBL/GenBank/DDBJ databases">
        <title>Murine metabolic-syndrome-specific gut microbial biobank.</title>
        <authorList>
            <person name="Liu C."/>
        </authorList>
    </citation>
    <scope>NUCLEOTIDE SEQUENCE [LARGE SCALE GENOMIC DNA]</scope>
    <source>
        <strain evidence="5 6">0.1xD8-82</strain>
    </source>
</reference>
<accession>A0A3A9AQK0</accession>
<dbReference type="OrthoDB" id="9772607at2"/>
<dbReference type="InterPro" id="IPR020449">
    <property type="entry name" value="Tscrpt_reg_AraC-type_HTH"/>
</dbReference>
<proteinExistence type="predicted"/>
<dbReference type="GO" id="GO:0043565">
    <property type="term" value="F:sequence-specific DNA binding"/>
    <property type="evidence" value="ECO:0007669"/>
    <property type="project" value="InterPro"/>
</dbReference>
<sequence length="337" mass="37890">MAAPVKRGVMMDYREKDERNICCALCSESGKSPEYEPEIHRFRNGRGDAEVESYKVFPGIELNIYSVHMDSFFFGAEEEGNFMEIHHCREGRMEQGLEDDRSAYIMPGDLSVTVKKQSSGEYSFPLCHYHGISICIDTNAAPECLSCFLEDVNVRPRELAGRLCADKNCFIIRSQAYIEHIFSELYSVPEECKKGYFKIKVLELLFVLGSISPEKNSAPALSLSKLQAELAKEAAGWLAENLDRQVFVSELSGRFHVSQTHLQNAFKGVYGVPVSSYIRILKMQSAALRLIHTDAAILEIASEFGYSNAGKFAATFQKIMGETPGEYRKMHGITGWQ</sequence>
<keyword evidence="1" id="KW-0805">Transcription regulation</keyword>
<evidence type="ECO:0000256" key="2">
    <source>
        <dbReference type="ARBA" id="ARBA00023125"/>
    </source>
</evidence>
<comment type="caution">
    <text evidence="5">The sequence shown here is derived from an EMBL/GenBank/DDBJ whole genome shotgun (WGS) entry which is preliminary data.</text>
</comment>
<dbReference type="PRINTS" id="PR00032">
    <property type="entry name" value="HTHARAC"/>
</dbReference>
<dbReference type="AlphaFoldDB" id="A0A3A9AQK0"/>
<protein>
    <submittedName>
        <fullName evidence="5">AraC family transcriptional regulator</fullName>
    </submittedName>
</protein>
<dbReference type="Gene3D" id="1.10.10.60">
    <property type="entry name" value="Homeodomain-like"/>
    <property type="match status" value="1"/>
</dbReference>
<keyword evidence="3" id="KW-0804">Transcription</keyword>
<organism evidence="5 6">
    <name type="scientific">Parablautia intestinalis</name>
    <dbReference type="NCBI Taxonomy" id="2320100"/>
    <lineage>
        <taxon>Bacteria</taxon>
        <taxon>Bacillati</taxon>
        <taxon>Bacillota</taxon>
        <taxon>Clostridia</taxon>
        <taxon>Lachnospirales</taxon>
        <taxon>Lachnospiraceae</taxon>
        <taxon>Parablautia</taxon>
    </lineage>
</organism>
<evidence type="ECO:0000256" key="1">
    <source>
        <dbReference type="ARBA" id="ARBA00023015"/>
    </source>
</evidence>
<evidence type="ECO:0000259" key="4">
    <source>
        <dbReference type="PROSITE" id="PS01124"/>
    </source>
</evidence>
<dbReference type="SUPFAM" id="SSF46689">
    <property type="entry name" value="Homeodomain-like"/>
    <property type="match status" value="2"/>
</dbReference>
<dbReference type="PROSITE" id="PS00041">
    <property type="entry name" value="HTH_ARAC_FAMILY_1"/>
    <property type="match status" value="1"/>
</dbReference>
<name>A0A3A9AQK0_9FIRM</name>
<evidence type="ECO:0000256" key="3">
    <source>
        <dbReference type="ARBA" id="ARBA00023163"/>
    </source>
</evidence>
<feature type="domain" description="HTH araC/xylS-type" evidence="4">
    <location>
        <begin position="232"/>
        <end position="330"/>
    </location>
</feature>
<dbReference type="InterPro" id="IPR053142">
    <property type="entry name" value="PchR_regulatory_protein"/>
</dbReference>
<dbReference type="PANTHER" id="PTHR47893:SF1">
    <property type="entry name" value="REGULATORY PROTEIN PCHR"/>
    <property type="match status" value="1"/>
</dbReference>
<dbReference type="InterPro" id="IPR009057">
    <property type="entry name" value="Homeodomain-like_sf"/>
</dbReference>
<dbReference type="Proteomes" id="UP000280696">
    <property type="component" value="Unassembled WGS sequence"/>
</dbReference>
<dbReference type="PROSITE" id="PS01124">
    <property type="entry name" value="HTH_ARAC_FAMILY_2"/>
    <property type="match status" value="1"/>
</dbReference>
<gene>
    <name evidence="5" type="ORF">D7V94_16700</name>
</gene>
<dbReference type="PANTHER" id="PTHR47893">
    <property type="entry name" value="REGULATORY PROTEIN PCHR"/>
    <property type="match status" value="1"/>
</dbReference>
<keyword evidence="2" id="KW-0238">DNA-binding</keyword>
<evidence type="ECO:0000313" key="6">
    <source>
        <dbReference type="Proteomes" id="UP000280696"/>
    </source>
</evidence>
<keyword evidence="6" id="KW-1185">Reference proteome</keyword>
<evidence type="ECO:0000313" key="5">
    <source>
        <dbReference type="EMBL" id="RKI89813.1"/>
    </source>
</evidence>
<dbReference type="SMART" id="SM00342">
    <property type="entry name" value="HTH_ARAC"/>
    <property type="match status" value="1"/>
</dbReference>
<dbReference type="Pfam" id="PF12833">
    <property type="entry name" value="HTH_18"/>
    <property type="match status" value="1"/>
</dbReference>
<dbReference type="GO" id="GO:0003700">
    <property type="term" value="F:DNA-binding transcription factor activity"/>
    <property type="evidence" value="ECO:0007669"/>
    <property type="project" value="InterPro"/>
</dbReference>
<dbReference type="InterPro" id="IPR018062">
    <property type="entry name" value="HTH_AraC-typ_CS"/>
</dbReference>
<dbReference type="InterPro" id="IPR018060">
    <property type="entry name" value="HTH_AraC"/>
</dbReference>
<dbReference type="EMBL" id="RAYQ01000019">
    <property type="protein sequence ID" value="RKI89813.1"/>
    <property type="molecule type" value="Genomic_DNA"/>
</dbReference>